<evidence type="ECO:0000259" key="1">
    <source>
        <dbReference type="Pfam" id="PF07944"/>
    </source>
</evidence>
<organism evidence="3 4">
    <name type="scientific">Stylosanthes scabra</name>
    <dbReference type="NCBI Taxonomy" id="79078"/>
    <lineage>
        <taxon>Eukaryota</taxon>
        <taxon>Viridiplantae</taxon>
        <taxon>Streptophyta</taxon>
        <taxon>Embryophyta</taxon>
        <taxon>Tracheophyta</taxon>
        <taxon>Spermatophyta</taxon>
        <taxon>Magnoliopsida</taxon>
        <taxon>eudicotyledons</taxon>
        <taxon>Gunneridae</taxon>
        <taxon>Pentapetalae</taxon>
        <taxon>rosids</taxon>
        <taxon>fabids</taxon>
        <taxon>Fabales</taxon>
        <taxon>Fabaceae</taxon>
        <taxon>Papilionoideae</taxon>
        <taxon>50 kb inversion clade</taxon>
        <taxon>dalbergioids sensu lato</taxon>
        <taxon>Dalbergieae</taxon>
        <taxon>Pterocarpus clade</taxon>
        <taxon>Stylosanthes</taxon>
    </lineage>
</organism>
<proteinExistence type="predicted"/>
<name>A0ABU6YKD4_9FABA</name>
<dbReference type="EMBL" id="JASCZI010242382">
    <property type="protein sequence ID" value="MED6210867.1"/>
    <property type="molecule type" value="Genomic_DNA"/>
</dbReference>
<feature type="domain" description="Non-reducing end beta-L-arabinofuranosidase-like GH127 middle" evidence="2">
    <location>
        <begin position="129"/>
        <end position="230"/>
    </location>
</feature>
<dbReference type="Pfam" id="PF07944">
    <property type="entry name" value="Beta-AFase-like_GH127_cat"/>
    <property type="match status" value="1"/>
</dbReference>
<sequence>MKSPAIRFIRSDPKRMAETLKARNNEESCTTYNMLKVSRNLFRWTKEISYADYYERALTNGVLSIQRGTEPGVMIYYLPQTPGASKAISRFGWGTKFDSFWCCYGTGIESFSKLGDSIYFEEEGKTPSLYIIQYISSSFNWKSAQIMLNQTVVPSSSMDSFLRVSFTFSPTKKTSSTSSTLKLRLPTWTHIHGAKVTLNSDSLPLPSPGNYVSITRKWSSSDKLTLQFPIPLRTEAIKDDRSEYASIKAILYGPYLLAGHSSGDWDIKTGSNASITDWITPIPATYNTQLFSFYQNLSSASGSPFVLTSLNNSLTMKKSPKPGTSSALHATFRIIVIHAKLSSRLSGTLRDDVIGKSMMLEPFDLPGTRVDSSSSSVFLVVQGLDGRNESISLESKSHRGCFVHSGMSSGIEVKLRCKANNSDANAASSFNQDASFVARRGLSKYDPISFVAKGANRNFLLEPLLGFRDEHYTVYFNIQE</sequence>
<dbReference type="PANTHER" id="PTHR31151:SF0">
    <property type="entry name" value="PROLINE-TRNA LIGASE (DUF1680)"/>
    <property type="match status" value="1"/>
</dbReference>
<feature type="domain" description="Non-reducing end beta-L-arabinofuranosidase-like GH127 catalytic" evidence="1">
    <location>
        <begin position="13"/>
        <end position="116"/>
    </location>
</feature>
<reference evidence="3 4" key="1">
    <citation type="journal article" date="2023" name="Plants (Basel)">
        <title>Bridging the Gap: Combining Genomics and Transcriptomics Approaches to Understand Stylosanthes scabra, an Orphan Legume from the Brazilian Caatinga.</title>
        <authorList>
            <person name="Ferreira-Neto J.R.C."/>
            <person name="da Silva M.D."/>
            <person name="Binneck E."/>
            <person name="de Melo N.F."/>
            <person name="da Silva R.H."/>
            <person name="de Melo A.L.T.M."/>
            <person name="Pandolfi V."/>
            <person name="Bustamante F.O."/>
            <person name="Brasileiro-Vidal A.C."/>
            <person name="Benko-Iseppon A.M."/>
        </authorList>
    </citation>
    <scope>NUCLEOTIDE SEQUENCE [LARGE SCALE GENOMIC DNA]</scope>
    <source>
        <tissue evidence="3">Leaves</tissue>
    </source>
</reference>
<keyword evidence="4" id="KW-1185">Reference proteome</keyword>
<dbReference type="InterPro" id="IPR012878">
    <property type="entry name" value="Beta-AFase-like_GH127_cat"/>
</dbReference>
<dbReference type="InterPro" id="IPR049046">
    <property type="entry name" value="Beta-AFase-like_GH127_middle"/>
</dbReference>
<evidence type="ECO:0000313" key="3">
    <source>
        <dbReference type="EMBL" id="MED6210867.1"/>
    </source>
</evidence>
<gene>
    <name evidence="3" type="ORF">PIB30_068196</name>
</gene>
<evidence type="ECO:0000259" key="2">
    <source>
        <dbReference type="Pfam" id="PF20736"/>
    </source>
</evidence>
<dbReference type="Gene3D" id="2.80.10.50">
    <property type="match status" value="1"/>
</dbReference>
<dbReference type="Proteomes" id="UP001341840">
    <property type="component" value="Unassembled WGS sequence"/>
</dbReference>
<dbReference type="SUPFAM" id="SSF110221">
    <property type="entry name" value="AbfB domain"/>
    <property type="match status" value="1"/>
</dbReference>
<dbReference type="Pfam" id="PF20736">
    <property type="entry name" value="Glyco_hydro127M"/>
    <property type="match status" value="1"/>
</dbReference>
<dbReference type="PANTHER" id="PTHR31151">
    <property type="entry name" value="PROLINE-TRNA LIGASE (DUF1680)"/>
    <property type="match status" value="1"/>
</dbReference>
<accession>A0ABU6YKD4</accession>
<evidence type="ECO:0000313" key="4">
    <source>
        <dbReference type="Proteomes" id="UP001341840"/>
    </source>
</evidence>
<comment type="caution">
    <text evidence="3">The sequence shown here is derived from an EMBL/GenBank/DDBJ whole genome shotgun (WGS) entry which is preliminary data.</text>
</comment>
<protein>
    <submittedName>
        <fullName evidence="3">Uncharacterized protein</fullName>
    </submittedName>
</protein>
<dbReference type="InterPro" id="IPR036195">
    <property type="entry name" value="AbfB_ABD_sf"/>
</dbReference>